<dbReference type="GO" id="GO:0004222">
    <property type="term" value="F:metalloendopeptidase activity"/>
    <property type="evidence" value="ECO:0007669"/>
    <property type="project" value="UniProtKB-UniRule"/>
</dbReference>
<feature type="transmembrane region" description="Helical" evidence="8">
    <location>
        <begin position="21"/>
        <end position="39"/>
    </location>
</feature>
<feature type="domain" description="Peptidase M12A" evidence="9">
    <location>
        <begin position="1"/>
        <end position="189"/>
    </location>
</feature>
<feature type="active site" evidence="6">
    <location>
        <position position="1934"/>
    </location>
</feature>
<dbReference type="WBParaSite" id="TCONS_00016068.p1">
    <property type="protein sequence ID" value="TCONS_00016068.p1"/>
    <property type="gene ID" value="XLOC_010676"/>
</dbReference>
<evidence type="ECO:0000256" key="8">
    <source>
        <dbReference type="SAM" id="Phobius"/>
    </source>
</evidence>
<dbReference type="Pfam" id="PF17906">
    <property type="entry name" value="HTH_48"/>
    <property type="match status" value="1"/>
</dbReference>
<keyword evidence="5" id="KW-1015">Disulfide bond</keyword>
<comment type="caution">
    <text evidence="6">Lacks conserved residue(s) required for the propagation of feature annotation.</text>
</comment>
<feature type="binding site" evidence="6">
    <location>
        <position position="1587"/>
    </location>
    <ligand>
        <name>Zn(2+)</name>
        <dbReference type="ChEBI" id="CHEBI:29105"/>
        <note>catalytic</note>
    </ligand>
</feature>
<feature type="active site" evidence="6">
    <location>
        <position position="770"/>
    </location>
</feature>
<dbReference type="GO" id="GO:0006508">
    <property type="term" value="P:proteolysis"/>
    <property type="evidence" value="ECO:0007669"/>
    <property type="project" value="UniProtKB-KW"/>
</dbReference>
<dbReference type="Gene3D" id="3.40.390.10">
    <property type="entry name" value="Collagenase (Catalytic Domain)"/>
    <property type="match status" value="6"/>
</dbReference>
<keyword evidence="1" id="KW-0245">EGF-like domain</keyword>
<feature type="domain" description="Peptidase M12A" evidence="9">
    <location>
        <begin position="1840"/>
        <end position="2042"/>
    </location>
</feature>
<feature type="binding site" evidence="6">
    <location>
        <position position="2299"/>
    </location>
    <ligand>
        <name>Zn(2+)</name>
        <dbReference type="ChEBI" id="CHEBI:29105"/>
        <note>catalytic</note>
    </ligand>
</feature>
<reference evidence="11" key="1">
    <citation type="submission" date="2024-02" db="UniProtKB">
        <authorList>
            <consortium name="WormBaseParasite"/>
        </authorList>
    </citation>
    <scope>IDENTIFICATION</scope>
</reference>
<dbReference type="InterPro" id="IPR000742">
    <property type="entry name" value="EGF"/>
</dbReference>
<sequence length="2772" mass="325309">SKLRNTMIYSDTFSNVINMKIIIYNYIFIIILFILIIVINNDISFTDDHINFKREIKKDMKGPYCKSHVGKIDGNHSQEITLTKECQRDPYIILHELGHALGLVHEHARKERDNWFRQLCCDHSSLIFKFRHEYDYASLMHYGPYTFGSWWYWLWVMTSKLNEQYDRMMGQHKKKTFNDFKRINLCHCNWCNWIQNGTNAYHNDRRIYCEINGYPDFNNCSRCLCPTGYTGNLCEEIIDSDPKCGNTTFIAQENVTTLIFNDKISCYITIESPPFRTIEFTILYVNAPYREKICTEDIAYQIKYRKDRRATGLLLCGHHQKHIKLISEKNTTLVFYKGIELHISKIIYLKLYFQKLWIRNTNLPRGYKVVNSDKVFTDYHSDLKRDIKKNRDDPWIFPIRYYVQSSEMEKNLNIAISILKNNTRFLLYIKYWEECYEDTYLILHELGHALGLFFGYPVIELKLNEQIHIYDGTTINFCHCNWCLWVSNYTGEKLGIAKTRCRNGGYPDFRNCSKCICPTGYTGDLCQKIIPSDPECGNTSFIANRNGTSLIYNNNMTCHIFLKVAKKKKIEITILYVNAPVKKKYCTEDFAYQFKYMKDKGTTDLLLCGHHQKHMKLRSESNSVLVFYKGVELHSLLLIICIYISTKILFMLIIVIYYFVLNNDKSFTDDHINLKREIRKNIKNEWTFPINYFVQTPVDETNIKVAMEVLKNHTYVTFNKINRVPENESGIIFIELPYCELRVGKIDGNHSQEISLSKDCQKDPYIILHELGHALGLVHEHARNDRDKYISIDYGQLDKIGENNFVMINHKTYLSLETKYDYASLMHYEPYTFGSWLYRLFGWPVIKSKINDQYNRMMGQRKKMTFNDYKRINLCYCNYCGWVIEGFNFGRFTKNFSCENSGYLDFDNCSKCICPTGYTGDLCQKIIPSDSKCGNTSFVANRKGTSLIYNKNMTCHIFINATERKKIKITILYVNAPVRQKYCTEDIAYQFKYMRDKGTTGLLLCGHHQKHMKLTSESNSVLVFYKGVRLHSLLMMNSDTFSNVINMKLIIYSYISIIILFILIIKHWITNTNLPSGFIVVNSDIVFTDYHNKFKKDIKRDPFDVWLFPIRYYIQSSEMEKRLNIAISILNNNTCVTFKKESQTFNDTQGLIFKENSYCASYIGNAYRNYPQEIFLSKDCYEDTYTILHELGHALGLVHEHARKDRDKFITIYYHRMTEGGNNDFYIRNDSYYYNYSTIYDYAAVMHYDPYSFTKAWYKFFGYPVIEPKLNEQYKYMMGQRKKMTFNEFKRINLALCNWCYWVSNFTGELYPDNKTPCKNGGYPDFRNCSKCICPTGYTGKFCRKIIPSDPECGNTSFVANRKGTSLIYNNNMTCHIFINATERKKIEITILYVNAPVKKKYCTEDFAYQFKYMRDKGTTGLLLCGHHQKHMKLTSESNSVLVFYKGVELHISTIIKLKYYFKKHLIINKKLLPDQITVNNNMIFTENHINFKREIRKNTSNEWILPINYSVQSPVDKTNIEVAIEILKNNTCVTFQKREEISANESGIIFVKSPYCESLVGKKDGNHSQEISLSKECQQDPYIILHELGHALGLVHEHARNDRDKYISIDYSQLNKIGENNFAMISHRTFLSYDTEYDYASLMHYEPYTFGSWWYRLFGWPLLNWCNWVQNGTNYRHPNRNISCENSGYPDFRNCSRCLCPTGYTGDLCDNVIQSDSVCGNTTFIAKENVTTLIYNNKMNCYITIEAPQSRTIEITILYVNAPYRDKICTEDIAYQFKYRKDRGATGLLLCGHHQKHMKLNSETNTSLKHWIINKNLPSGFIVVNSDVVFTDYYIDFKRDIRKNRSNLWILPIKYYVQSSEMEKKLNIAISILNNNTCITFKKEFQTFNDTQGLIFEEDSYCTSNIGKVFINKPQIITLSKECYEDTYLILHELGHALGLVHEHARKDRDKFIKIHYNRLNEMGKNNFYIRNFSYYYNYSTTYDYAALMHYTAYSFATAWYNFFGYPVMEPKLNEQYIHMMGQRKKMTFNEFKRINLALCNWCGWVSNYTGEIFSDNTTLCKNGGYADFRNCSKCICPTGYTGDLCQKIIPSDSKCGNTSFVANRKGTSLIYNNNMTCHIFINATEGKKIEIIILYVNAPVKKRFCTEDIAYQFKYMRDKGTTGLLLCGHHQKHMKLRSESNSVLAFYKGVELHSFFTDDHLNFKREIWVNRKNPWNIPIKYWVKSLVTKKNVKTAISVIQNNTCVKFQEVINTEGLISKEEYSCSSFVKRQEKQPQGIYLTSECYGNPYSILHELEHALGLVHEHARIGRDNFIDIDFGQLEESSKKNFRIYNSSYFVNYSTSYDYASLMHYDQYAFGSWWYWFIGRPVIRPKLHVQYSRMMGQRKVKNFNDFKKINLLYCNWCGSVDNKTNKLNSTVKPKCRNGGYLDFNNCSKCICPTGYTGDLCRQTIPSDIECGNTTFVFKRGTNATKTTQNINEAFGEDVVSTSTVQRWFKKFNEGNENLENEDRGRPCSTVDNDELQAVVEADPRQTLGQLAEALNLDKWIPHELNDYQKNRRFEICSSLILRNKNDPFLDRIVTCDEKWILYDNRKRSGQWLDINEAPKSFPKPQLNQKKVMVTVWWSAEGIIHYEFLKPGETITAESYCQQIEEMHKKLCQKRPALVNRKGPILLHDNARPHVSKKTLQKLGELGYETLPHPAYSPDLAPTDFHFFKHLDHFLNEKIFNNEEDIKTDFEDFIASRSQDFYQNGINKMVSRWQQCIDSTGSYF</sequence>
<dbReference type="Gene3D" id="2.60.120.290">
    <property type="entry name" value="Spermadhesin, CUB domain"/>
    <property type="match status" value="1"/>
</dbReference>
<dbReference type="InterPro" id="IPR001888">
    <property type="entry name" value="Transposase_1"/>
</dbReference>
<feature type="binding site" evidence="6">
    <location>
        <position position="1937"/>
    </location>
    <ligand>
        <name>Zn(2+)</name>
        <dbReference type="ChEBI" id="CHEBI:29105"/>
        <note>catalytic</note>
    </ligand>
</feature>
<keyword evidence="2 6" id="KW-0479">Metal-binding</keyword>
<dbReference type="PRINTS" id="PR00480">
    <property type="entry name" value="ASTACIN"/>
</dbReference>
<evidence type="ECO:0000256" key="4">
    <source>
        <dbReference type="ARBA" id="ARBA00023049"/>
    </source>
</evidence>
<dbReference type="PROSITE" id="PS01186">
    <property type="entry name" value="EGF_2"/>
    <property type="match status" value="1"/>
</dbReference>
<name>A0AAF5DR55_STRER</name>
<dbReference type="Gene3D" id="1.10.10.1450">
    <property type="match status" value="1"/>
</dbReference>
<feature type="binding site" evidence="6">
    <location>
        <position position="769"/>
    </location>
    <ligand>
        <name>Zn(2+)</name>
        <dbReference type="ChEBI" id="CHEBI:29105"/>
        <note>catalytic</note>
    </ligand>
</feature>
<proteinExistence type="predicted"/>
<keyword evidence="6 7" id="KW-0378">Hydrolase</keyword>
<evidence type="ECO:0000256" key="2">
    <source>
        <dbReference type="ARBA" id="ARBA00022723"/>
    </source>
</evidence>
<feature type="domain" description="Peptidase M12A" evidence="9">
    <location>
        <begin position="2196"/>
        <end position="2404"/>
    </location>
</feature>
<dbReference type="Pfam" id="PF01400">
    <property type="entry name" value="Astacin"/>
    <property type="match status" value="6"/>
</dbReference>
<feature type="active site" evidence="6">
    <location>
        <position position="2296"/>
    </location>
</feature>
<dbReference type="EC" id="3.4.24.-" evidence="7"/>
<feature type="binding site" evidence="6">
    <location>
        <position position="2295"/>
    </location>
    <ligand>
        <name>Zn(2+)</name>
        <dbReference type="ChEBI" id="CHEBI:29105"/>
        <note>catalytic</note>
    </ligand>
</feature>
<dbReference type="InterPro" id="IPR006026">
    <property type="entry name" value="Peptidase_Metallo"/>
</dbReference>
<evidence type="ECO:0000313" key="10">
    <source>
        <dbReference type="Proteomes" id="UP000035681"/>
    </source>
</evidence>
<dbReference type="Pfam" id="PF01359">
    <property type="entry name" value="Transposase_1"/>
    <property type="match status" value="1"/>
</dbReference>
<dbReference type="PANTHER" id="PTHR10127:SF831">
    <property type="entry name" value="ZINC METALLOPROTEINASE NAS-37"/>
    <property type="match status" value="1"/>
</dbReference>
<feature type="domain" description="Peptidase M12A" evidence="9">
    <location>
        <begin position="1092"/>
        <end position="1298"/>
    </location>
</feature>
<feature type="binding site" evidence="6">
    <location>
        <position position="779"/>
    </location>
    <ligand>
        <name>Zn(2+)</name>
        <dbReference type="ChEBI" id="CHEBI:29105"/>
        <note>catalytic</note>
    </ligand>
</feature>
<feature type="domain" description="Peptidase M12A" evidence="9">
    <location>
        <begin position="676"/>
        <end position="878"/>
    </location>
</feature>
<evidence type="ECO:0000256" key="1">
    <source>
        <dbReference type="ARBA" id="ARBA00022536"/>
    </source>
</evidence>
<organism evidence="10 11">
    <name type="scientific">Strongyloides stercoralis</name>
    <name type="common">Threadworm</name>
    <dbReference type="NCBI Taxonomy" id="6248"/>
    <lineage>
        <taxon>Eukaryota</taxon>
        <taxon>Metazoa</taxon>
        <taxon>Ecdysozoa</taxon>
        <taxon>Nematoda</taxon>
        <taxon>Chromadorea</taxon>
        <taxon>Rhabditida</taxon>
        <taxon>Tylenchina</taxon>
        <taxon>Panagrolaimomorpha</taxon>
        <taxon>Strongyloidoidea</taxon>
        <taxon>Strongyloididae</taxon>
        <taxon>Strongyloides</taxon>
    </lineage>
</organism>
<feature type="active site" evidence="6">
    <location>
        <position position="1190"/>
    </location>
</feature>
<dbReference type="InterPro" id="IPR024079">
    <property type="entry name" value="MetalloPept_cat_dom_sf"/>
</dbReference>
<dbReference type="InterPro" id="IPR041426">
    <property type="entry name" value="Mos1_HTH"/>
</dbReference>
<dbReference type="PANTHER" id="PTHR10127">
    <property type="entry name" value="DISCOIDIN, CUB, EGF, LAMININ , AND ZINC METALLOPROTEASE DOMAIN CONTAINING"/>
    <property type="match status" value="1"/>
</dbReference>
<feature type="binding site" evidence="6">
    <location>
        <position position="1193"/>
    </location>
    <ligand>
        <name>Zn(2+)</name>
        <dbReference type="ChEBI" id="CHEBI:29105"/>
        <note>catalytic</note>
    </ligand>
</feature>
<accession>A0AAF5DR55</accession>
<feature type="domain" description="Peptidase M12A" evidence="9">
    <location>
        <begin position="1494"/>
        <end position="1702"/>
    </location>
</feature>
<feature type="transmembrane region" description="Helical" evidence="8">
    <location>
        <begin position="636"/>
        <end position="660"/>
    </location>
</feature>
<feature type="binding site" evidence="6">
    <location>
        <position position="1591"/>
    </location>
    <ligand>
        <name>Zn(2+)</name>
        <dbReference type="ChEBI" id="CHEBI:29105"/>
        <note>catalytic</note>
    </ligand>
</feature>
<evidence type="ECO:0000256" key="3">
    <source>
        <dbReference type="ARBA" id="ARBA00022833"/>
    </source>
</evidence>
<evidence type="ECO:0000259" key="9">
    <source>
        <dbReference type="PROSITE" id="PS51864"/>
    </source>
</evidence>
<keyword evidence="8" id="KW-1133">Transmembrane helix</keyword>
<keyword evidence="8" id="KW-0472">Membrane</keyword>
<dbReference type="GO" id="GO:0008270">
    <property type="term" value="F:zinc ion binding"/>
    <property type="evidence" value="ECO:0007669"/>
    <property type="project" value="UniProtKB-UniRule"/>
</dbReference>
<protein>
    <recommendedName>
        <fullName evidence="7">Metalloendopeptidase</fullName>
        <ecNumber evidence="7">3.4.24.-</ecNumber>
    </recommendedName>
</protein>
<evidence type="ECO:0000256" key="5">
    <source>
        <dbReference type="ARBA" id="ARBA00023157"/>
    </source>
</evidence>
<dbReference type="Gene3D" id="3.30.420.10">
    <property type="entry name" value="Ribonuclease H-like superfamily/Ribonuclease H"/>
    <property type="match status" value="1"/>
</dbReference>
<feature type="binding site" evidence="6">
    <location>
        <position position="1597"/>
    </location>
    <ligand>
        <name>Zn(2+)</name>
        <dbReference type="ChEBI" id="CHEBI:29105"/>
        <note>catalytic</note>
    </ligand>
</feature>
<feature type="active site" evidence="6">
    <location>
        <position position="1588"/>
    </location>
</feature>
<dbReference type="SUPFAM" id="SSF55486">
    <property type="entry name" value="Metalloproteases ('zincins'), catalytic domain"/>
    <property type="match status" value="6"/>
</dbReference>
<keyword evidence="10" id="KW-1185">Reference proteome</keyword>
<dbReference type="InterPro" id="IPR036397">
    <property type="entry name" value="RNaseH_sf"/>
</dbReference>
<feature type="binding site" evidence="6">
    <location>
        <position position="2305"/>
    </location>
    <ligand>
        <name>Zn(2+)</name>
        <dbReference type="ChEBI" id="CHEBI:29105"/>
        <note>catalytic</note>
    </ligand>
</feature>
<dbReference type="SMART" id="SM00235">
    <property type="entry name" value="ZnMc"/>
    <property type="match status" value="5"/>
</dbReference>
<feature type="binding site" evidence="6">
    <location>
        <position position="99"/>
    </location>
    <ligand>
        <name>Zn(2+)</name>
        <dbReference type="ChEBI" id="CHEBI:29105"/>
        <note>catalytic</note>
    </ligand>
</feature>
<dbReference type="GO" id="GO:0003676">
    <property type="term" value="F:nucleic acid binding"/>
    <property type="evidence" value="ECO:0007669"/>
    <property type="project" value="InterPro"/>
</dbReference>
<feature type="binding site" evidence="6">
    <location>
        <position position="1933"/>
    </location>
    <ligand>
        <name>Zn(2+)</name>
        <dbReference type="ChEBI" id="CHEBI:29105"/>
        <note>catalytic</note>
    </ligand>
</feature>
<feature type="binding site" evidence="6">
    <location>
        <position position="105"/>
    </location>
    <ligand>
        <name>Zn(2+)</name>
        <dbReference type="ChEBI" id="CHEBI:29105"/>
        <note>catalytic</note>
    </ligand>
</feature>
<keyword evidence="6 7" id="KW-0645">Protease</keyword>
<dbReference type="Proteomes" id="UP000035681">
    <property type="component" value="Unplaced"/>
</dbReference>
<keyword evidence="8" id="KW-0812">Transmembrane</keyword>
<feature type="binding site" evidence="6">
    <location>
        <position position="1943"/>
    </location>
    <ligand>
        <name>Zn(2+)</name>
        <dbReference type="ChEBI" id="CHEBI:29105"/>
        <note>catalytic</note>
    </ligand>
</feature>
<feature type="transmembrane region" description="Helical" evidence="8">
    <location>
        <begin position="1049"/>
        <end position="1069"/>
    </location>
</feature>
<keyword evidence="3 6" id="KW-0862">Zinc</keyword>
<feature type="binding site" evidence="6">
    <location>
        <position position="95"/>
    </location>
    <ligand>
        <name>Zn(2+)</name>
        <dbReference type="ChEBI" id="CHEBI:29105"/>
        <note>catalytic</note>
    </ligand>
</feature>
<evidence type="ECO:0000313" key="11">
    <source>
        <dbReference type="WBParaSite" id="TCONS_00016068.p1"/>
    </source>
</evidence>
<comment type="cofactor">
    <cofactor evidence="6 7">
        <name>Zn(2+)</name>
        <dbReference type="ChEBI" id="CHEBI:29105"/>
    </cofactor>
    <text evidence="6 7">Binds 1 zinc ion per subunit.</text>
</comment>
<feature type="binding site" evidence="6">
    <location>
        <position position="1189"/>
    </location>
    <ligand>
        <name>Zn(2+)</name>
        <dbReference type="ChEBI" id="CHEBI:29105"/>
        <note>catalytic</note>
    </ligand>
</feature>
<dbReference type="InterPro" id="IPR001506">
    <property type="entry name" value="Peptidase_M12A"/>
</dbReference>
<evidence type="ECO:0000256" key="7">
    <source>
        <dbReference type="RuleBase" id="RU361183"/>
    </source>
</evidence>
<feature type="active site" evidence="6">
    <location>
        <position position="96"/>
    </location>
</feature>
<keyword evidence="4 6" id="KW-0482">Metalloprotease</keyword>
<feature type="binding site" evidence="6">
    <location>
        <position position="1199"/>
    </location>
    <ligand>
        <name>Zn(2+)</name>
        <dbReference type="ChEBI" id="CHEBI:29105"/>
        <note>catalytic</note>
    </ligand>
</feature>
<dbReference type="SMART" id="SM00181">
    <property type="entry name" value="EGF"/>
    <property type="match status" value="7"/>
</dbReference>
<dbReference type="InterPro" id="IPR035914">
    <property type="entry name" value="Sperma_CUB_dom_sf"/>
</dbReference>
<dbReference type="PROSITE" id="PS51864">
    <property type="entry name" value="ASTACIN"/>
    <property type="match status" value="6"/>
</dbReference>
<evidence type="ECO:0000256" key="6">
    <source>
        <dbReference type="PROSITE-ProRule" id="PRU01211"/>
    </source>
</evidence>
<feature type="binding site" evidence="6">
    <location>
        <position position="773"/>
    </location>
    <ligand>
        <name>Zn(2+)</name>
        <dbReference type="ChEBI" id="CHEBI:29105"/>
        <note>catalytic</note>
    </ligand>
</feature>
<dbReference type="SUPFAM" id="SSF49854">
    <property type="entry name" value="Spermadhesin, CUB domain"/>
    <property type="match status" value="1"/>
</dbReference>